<dbReference type="PANTHER" id="PTHR23418:SF0">
    <property type="entry name" value="ACIREDUCTONE DIOXYGENASE"/>
    <property type="match status" value="1"/>
</dbReference>
<keyword evidence="10 11" id="KW-0539">Nucleus</keyword>
<keyword evidence="6 11" id="KW-0223">Dioxygenase</keyword>
<keyword evidence="5 11" id="KW-0479">Metal-binding</keyword>
<gene>
    <name evidence="11" type="primary">ADI1</name>
    <name evidence="12" type="ORF">EDB92DRAFT_1901837</name>
</gene>
<accession>A0AAD4Q5N0</accession>
<dbReference type="InterPro" id="IPR004313">
    <property type="entry name" value="ARD"/>
</dbReference>
<evidence type="ECO:0000256" key="8">
    <source>
        <dbReference type="ARBA" id="ARBA00023004"/>
    </source>
</evidence>
<keyword evidence="7 11" id="KW-0560">Oxidoreductase</keyword>
<dbReference type="FunFam" id="2.60.120.10:FF:000099">
    <property type="entry name" value="1,2-dihydroxy-3-keto-5-methylthiopentene dioxygenase"/>
    <property type="match status" value="1"/>
</dbReference>
<evidence type="ECO:0000256" key="10">
    <source>
        <dbReference type="ARBA" id="ARBA00023242"/>
    </source>
</evidence>
<feature type="binding site" evidence="11">
    <location>
        <position position="93"/>
    </location>
    <ligand>
        <name>Ni(2+)</name>
        <dbReference type="ChEBI" id="CHEBI:49786"/>
        <note>for nickel-dependent acireductone dioxygenase activity</note>
    </ligand>
</feature>
<feature type="binding site" evidence="11">
    <location>
        <position position="87"/>
    </location>
    <ligand>
        <name>Fe(2+)</name>
        <dbReference type="ChEBI" id="CHEBI:29033"/>
        <note>for iron-dependent acireductone dioxygenase activity</note>
    </ligand>
</feature>
<dbReference type="InterPro" id="IPR027496">
    <property type="entry name" value="ARD_euk"/>
</dbReference>
<evidence type="ECO:0000313" key="13">
    <source>
        <dbReference type="Proteomes" id="UP001201163"/>
    </source>
</evidence>
<keyword evidence="4 11" id="KW-0028">Amino-acid biosynthesis</keyword>
<evidence type="ECO:0000256" key="1">
    <source>
        <dbReference type="ARBA" id="ARBA00000428"/>
    </source>
</evidence>
<dbReference type="EC" id="1.13.11.53" evidence="11"/>
<comment type="pathway">
    <text evidence="11">Amino-acid biosynthesis; L-methionine biosynthesis via salvage pathway; L-methionine from S-methyl-5-thio-alpha-D-ribose 1-phosphate: step 5/6.</text>
</comment>
<dbReference type="GO" id="GO:0010308">
    <property type="term" value="F:acireductone dioxygenase (Ni2+-requiring) activity"/>
    <property type="evidence" value="ECO:0007669"/>
    <property type="project" value="UniProtKB-UniRule"/>
</dbReference>
<evidence type="ECO:0000256" key="9">
    <source>
        <dbReference type="ARBA" id="ARBA00023167"/>
    </source>
</evidence>
<dbReference type="GO" id="GO:0005506">
    <property type="term" value="F:iron ion binding"/>
    <property type="evidence" value="ECO:0007669"/>
    <property type="project" value="UniProtKB-UniRule"/>
</dbReference>
<dbReference type="AlphaFoldDB" id="A0AAD4Q5N0"/>
<dbReference type="InterPro" id="IPR011051">
    <property type="entry name" value="RmlC_Cupin_sf"/>
</dbReference>
<feature type="binding site" evidence="11">
    <location>
        <position position="133"/>
    </location>
    <ligand>
        <name>Fe(2+)</name>
        <dbReference type="ChEBI" id="CHEBI:29033"/>
        <note>for iron-dependent acireductone dioxygenase activity</note>
    </ligand>
</feature>
<feature type="binding site" evidence="11">
    <location>
        <position position="133"/>
    </location>
    <ligand>
        <name>Ni(2+)</name>
        <dbReference type="ChEBI" id="CHEBI:49786"/>
        <note>for nickel-dependent acireductone dioxygenase activity</note>
    </ligand>
</feature>
<keyword evidence="2 11" id="KW-0963">Cytoplasm</keyword>
<evidence type="ECO:0000313" key="12">
    <source>
        <dbReference type="EMBL" id="KAH8980073.1"/>
    </source>
</evidence>
<evidence type="ECO:0000256" key="2">
    <source>
        <dbReference type="ARBA" id="ARBA00022490"/>
    </source>
</evidence>
<evidence type="ECO:0000256" key="7">
    <source>
        <dbReference type="ARBA" id="ARBA00023002"/>
    </source>
</evidence>
<name>A0AAD4Q5N0_9AGAM</name>
<comment type="function">
    <text evidence="11">Catalyzes 2 different reactions between oxygen and the acireductone 1,2-dihydroxy-3-keto-5-methylthiopentene (DHK-MTPene) depending upon the metal bound in the active site. Fe-containing acireductone dioxygenase (Fe-ARD) produces formate and 2-keto-4-methylthiobutyrate (KMTB), the alpha-ketoacid precursor of methionine in the methionine recycle pathway. Ni-containing acireductone dioxygenase (Ni-ARD) produces methylthiopropionate, carbon monoxide and formate, and does not lie on the methionine recycle pathway.</text>
</comment>
<comment type="cofactor">
    <cofactor evidence="11">
        <name>Fe(2+)</name>
        <dbReference type="ChEBI" id="CHEBI:29033"/>
    </cofactor>
    <cofactor evidence="11">
        <name>Ni(2+)</name>
        <dbReference type="ChEBI" id="CHEBI:49786"/>
    </cofactor>
    <text evidence="11">Binds either 1 Fe or Ni cation per monomer. Iron-binding promotes an acireductone dioxygenase reaction producing 2-keto-4-methylthiobutyrate, while nickel-binding promotes an acireductone dioxygenase reaction producing 3-(methylsulfanyl)propanoate.</text>
</comment>
<dbReference type="GO" id="GO:0016151">
    <property type="term" value="F:nickel cation binding"/>
    <property type="evidence" value="ECO:0007669"/>
    <property type="project" value="UniProtKB-UniRule"/>
</dbReference>
<feature type="binding site" evidence="11">
    <location>
        <position position="89"/>
    </location>
    <ligand>
        <name>Fe(2+)</name>
        <dbReference type="ChEBI" id="CHEBI:29033"/>
        <note>for iron-dependent acireductone dioxygenase activity</note>
    </ligand>
</feature>
<dbReference type="Proteomes" id="UP001201163">
    <property type="component" value="Unassembled WGS sequence"/>
</dbReference>
<feature type="binding site" evidence="11">
    <location>
        <position position="93"/>
    </location>
    <ligand>
        <name>Fe(2+)</name>
        <dbReference type="ChEBI" id="CHEBI:29033"/>
        <note>for iron-dependent acireductone dioxygenase activity</note>
    </ligand>
</feature>
<keyword evidence="8 11" id="KW-0408">Iron</keyword>
<protein>
    <recommendedName>
        <fullName evidence="11">Acireductone dioxygenase</fullName>
    </recommendedName>
    <alternativeName>
        <fullName evidence="11">Acireductone dioxygenase (Fe(2+)-requiring)</fullName>
        <shortName evidence="11">ARD'</shortName>
        <shortName evidence="11">Fe-ARD</shortName>
        <ecNumber evidence="11">1.13.11.54</ecNumber>
    </alternativeName>
    <alternativeName>
        <fullName evidence="11">Acireductone dioxygenase (Ni(2+)-requiring)</fullName>
        <shortName evidence="11">ARD</shortName>
        <shortName evidence="11">Ni-ARD</shortName>
        <ecNumber evidence="11">1.13.11.53</ecNumber>
    </alternativeName>
</protein>
<evidence type="ECO:0000256" key="4">
    <source>
        <dbReference type="ARBA" id="ARBA00022605"/>
    </source>
</evidence>
<evidence type="ECO:0000256" key="5">
    <source>
        <dbReference type="ARBA" id="ARBA00022723"/>
    </source>
</evidence>
<evidence type="ECO:0000256" key="11">
    <source>
        <dbReference type="HAMAP-Rule" id="MF_03154"/>
    </source>
</evidence>
<comment type="similarity">
    <text evidence="11">Belongs to the acireductone dioxygenase (ARD) family.</text>
</comment>
<evidence type="ECO:0000256" key="3">
    <source>
        <dbReference type="ARBA" id="ARBA00022596"/>
    </source>
</evidence>
<comment type="catalytic activity">
    <reaction evidence="11">
        <text>1,2-dihydroxy-5-(methylsulfanyl)pent-1-en-3-one + O2 = 3-(methylsulfanyl)propanoate + CO + formate + 2 H(+)</text>
        <dbReference type="Rhea" id="RHEA:14161"/>
        <dbReference type="ChEBI" id="CHEBI:15378"/>
        <dbReference type="ChEBI" id="CHEBI:15379"/>
        <dbReference type="ChEBI" id="CHEBI:15740"/>
        <dbReference type="ChEBI" id="CHEBI:17245"/>
        <dbReference type="ChEBI" id="CHEBI:49016"/>
        <dbReference type="ChEBI" id="CHEBI:49252"/>
        <dbReference type="EC" id="1.13.11.53"/>
    </reaction>
</comment>
<reference evidence="12" key="1">
    <citation type="submission" date="2022-01" db="EMBL/GenBank/DDBJ databases">
        <title>Comparative genomics reveals a dynamic genome evolution in the ectomycorrhizal milk-cap (Lactarius) mushrooms.</title>
        <authorList>
            <consortium name="DOE Joint Genome Institute"/>
            <person name="Lebreton A."/>
            <person name="Tang N."/>
            <person name="Kuo A."/>
            <person name="LaButti K."/>
            <person name="Drula E."/>
            <person name="Barry K."/>
            <person name="Clum A."/>
            <person name="Lipzen A."/>
            <person name="Mousain D."/>
            <person name="Ng V."/>
            <person name="Wang R."/>
            <person name="Wang X."/>
            <person name="Dai Y."/>
            <person name="Henrissat B."/>
            <person name="Grigoriev I.V."/>
            <person name="Guerin-Laguette A."/>
            <person name="Yu F."/>
            <person name="Martin F.M."/>
        </authorList>
    </citation>
    <scope>NUCLEOTIDE SEQUENCE</scope>
    <source>
        <strain evidence="12">QP</strain>
    </source>
</reference>
<dbReference type="HAMAP" id="MF_03154">
    <property type="entry name" value="Salvage_MtnD_euk"/>
    <property type="match status" value="1"/>
</dbReference>
<keyword evidence="3 11" id="KW-0533">Nickel</keyword>
<dbReference type="CDD" id="cd02232">
    <property type="entry name" value="cupin_ARD"/>
    <property type="match status" value="1"/>
</dbReference>
<dbReference type="GO" id="GO:0005634">
    <property type="term" value="C:nucleus"/>
    <property type="evidence" value="ECO:0007669"/>
    <property type="project" value="UniProtKB-SubCell"/>
</dbReference>
<dbReference type="PANTHER" id="PTHR23418">
    <property type="entry name" value="ACIREDUCTONE DIOXYGENASE"/>
    <property type="match status" value="1"/>
</dbReference>
<keyword evidence="9 11" id="KW-0486">Methionine biosynthesis</keyword>
<dbReference type="GO" id="GO:0005737">
    <property type="term" value="C:cytoplasm"/>
    <property type="evidence" value="ECO:0007669"/>
    <property type="project" value="UniProtKB-SubCell"/>
</dbReference>
<dbReference type="Gene3D" id="2.60.120.10">
    <property type="entry name" value="Jelly Rolls"/>
    <property type="match status" value="1"/>
</dbReference>
<comment type="subcellular location">
    <subcellularLocation>
        <location evidence="11">Cytoplasm</location>
    </subcellularLocation>
    <subcellularLocation>
        <location evidence="11">Nucleus</location>
    </subcellularLocation>
</comment>
<dbReference type="InterPro" id="IPR014710">
    <property type="entry name" value="RmlC-like_jellyroll"/>
</dbReference>
<sequence length="184" mass="21151">MHAYYYDNVSADQRLPHDSGQPVELDYLRKLGLALTSVPLDTEGGWEPLVDKIANEHGWDNRDTMDVTKEGLGDQFEQMLDKFFAEHMHNDAEVRYILSGSGYWDIREYPTDLWIRIRVLPGDFIIIPAGIYHRFTLDELNQVKALRFTTGELQYSSTARGSETDASPFRYRYLDSVKEVPVGA</sequence>
<dbReference type="SUPFAM" id="SSF51182">
    <property type="entry name" value="RmlC-like cupins"/>
    <property type="match status" value="1"/>
</dbReference>
<dbReference type="EMBL" id="JAKELL010000146">
    <property type="protein sequence ID" value="KAH8980073.1"/>
    <property type="molecule type" value="Genomic_DNA"/>
</dbReference>
<keyword evidence="13" id="KW-1185">Reference proteome</keyword>
<dbReference type="Pfam" id="PF03079">
    <property type="entry name" value="ARD"/>
    <property type="match status" value="1"/>
</dbReference>
<proteinExistence type="inferred from homology"/>
<dbReference type="GO" id="GO:0019509">
    <property type="term" value="P:L-methionine salvage from methylthioadenosine"/>
    <property type="evidence" value="ECO:0007669"/>
    <property type="project" value="UniProtKB-UniRule"/>
</dbReference>
<feature type="binding site" evidence="11">
    <location>
        <position position="89"/>
    </location>
    <ligand>
        <name>Ni(2+)</name>
        <dbReference type="ChEBI" id="CHEBI:49786"/>
        <note>for nickel-dependent acireductone dioxygenase activity</note>
    </ligand>
</feature>
<dbReference type="EC" id="1.13.11.54" evidence="11"/>
<evidence type="ECO:0000256" key="6">
    <source>
        <dbReference type="ARBA" id="ARBA00022964"/>
    </source>
</evidence>
<organism evidence="12 13">
    <name type="scientific">Lactarius akahatsu</name>
    <dbReference type="NCBI Taxonomy" id="416441"/>
    <lineage>
        <taxon>Eukaryota</taxon>
        <taxon>Fungi</taxon>
        <taxon>Dikarya</taxon>
        <taxon>Basidiomycota</taxon>
        <taxon>Agaricomycotina</taxon>
        <taxon>Agaricomycetes</taxon>
        <taxon>Russulales</taxon>
        <taxon>Russulaceae</taxon>
        <taxon>Lactarius</taxon>
    </lineage>
</organism>
<feature type="binding site" evidence="11">
    <location>
        <position position="87"/>
    </location>
    <ligand>
        <name>Ni(2+)</name>
        <dbReference type="ChEBI" id="CHEBI:49786"/>
        <note>for nickel-dependent acireductone dioxygenase activity</note>
    </ligand>
</feature>
<comment type="caution">
    <text evidence="12">The sequence shown here is derived from an EMBL/GenBank/DDBJ whole genome shotgun (WGS) entry which is preliminary data.</text>
</comment>
<comment type="catalytic activity">
    <reaction evidence="1 11">
        <text>1,2-dihydroxy-5-(methylsulfanyl)pent-1-en-3-one + O2 = 4-methylsulfanyl-2-oxobutanoate + formate + 2 H(+)</text>
        <dbReference type="Rhea" id="RHEA:24504"/>
        <dbReference type="ChEBI" id="CHEBI:15378"/>
        <dbReference type="ChEBI" id="CHEBI:15379"/>
        <dbReference type="ChEBI" id="CHEBI:15740"/>
        <dbReference type="ChEBI" id="CHEBI:16723"/>
        <dbReference type="ChEBI" id="CHEBI:49252"/>
        <dbReference type="EC" id="1.13.11.54"/>
    </reaction>
</comment>
<dbReference type="GO" id="GO:0010309">
    <property type="term" value="F:acireductone dioxygenase [iron(II)-requiring] activity"/>
    <property type="evidence" value="ECO:0007669"/>
    <property type="project" value="UniProtKB-UniRule"/>
</dbReference>